<organism evidence="2 3">
    <name type="scientific">Sanghuangporus baumii</name>
    <name type="common">Phellinus baumii</name>
    <dbReference type="NCBI Taxonomy" id="108892"/>
    <lineage>
        <taxon>Eukaryota</taxon>
        <taxon>Fungi</taxon>
        <taxon>Dikarya</taxon>
        <taxon>Basidiomycota</taxon>
        <taxon>Agaricomycotina</taxon>
        <taxon>Agaricomycetes</taxon>
        <taxon>Hymenochaetales</taxon>
        <taxon>Hymenochaetaceae</taxon>
        <taxon>Sanghuangporus</taxon>
    </lineage>
</organism>
<proteinExistence type="predicted"/>
<accession>A0A9Q5N9Y2</accession>
<comment type="caution">
    <text evidence="2">The sequence shown here is derived from an EMBL/GenBank/DDBJ whole genome shotgun (WGS) entry which is preliminary data.</text>
</comment>
<dbReference type="OrthoDB" id="3178264at2759"/>
<sequence length="160" mass="16187">MFSRLSFVSLLAVPVVVGFFAQSAFAAPTSGELVSRQVGNLQCNLDRLAIVAALSQMKKDVDDLASAGASDPSVTSATTQADSGLTDAKDGIVTIAQALIQGQTAPASARDQVGQGLTTIQTALDSIDSTDPNVTSALSKAKSDLSKAVSAGQGVVSNCK</sequence>
<feature type="chain" id="PRO_5040341567" evidence="1">
    <location>
        <begin position="27"/>
        <end position="160"/>
    </location>
</feature>
<keyword evidence="1" id="KW-0732">Signal</keyword>
<dbReference type="Proteomes" id="UP000757232">
    <property type="component" value="Unassembled WGS sequence"/>
</dbReference>
<feature type="signal peptide" evidence="1">
    <location>
        <begin position="1"/>
        <end position="26"/>
    </location>
</feature>
<name>A0A9Q5N9Y2_SANBA</name>
<dbReference type="AlphaFoldDB" id="A0A9Q5N9Y2"/>
<evidence type="ECO:0000313" key="3">
    <source>
        <dbReference type="Proteomes" id="UP000757232"/>
    </source>
</evidence>
<evidence type="ECO:0000313" key="2">
    <source>
        <dbReference type="EMBL" id="OCB89161.1"/>
    </source>
</evidence>
<dbReference type="EMBL" id="LNZH02000163">
    <property type="protein sequence ID" value="OCB89161.1"/>
    <property type="molecule type" value="Genomic_DNA"/>
</dbReference>
<keyword evidence="3" id="KW-1185">Reference proteome</keyword>
<gene>
    <name evidence="2" type="ORF">A7U60_g3644</name>
</gene>
<reference evidence="2" key="1">
    <citation type="submission" date="2016-06" db="EMBL/GenBank/DDBJ databases">
        <title>Draft Genome sequence of the fungus Inonotus baumii.</title>
        <authorList>
            <person name="Zhu H."/>
            <person name="Lin W."/>
        </authorList>
    </citation>
    <scope>NUCLEOTIDE SEQUENCE</scope>
    <source>
        <strain evidence="2">821</strain>
    </source>
</reference>
<protein>
    <submittedName>
        <fullName evidence="2">Uncharacterized protein</fullName>
    </submittedName>
</protein>
<evidence type="ECO:0000256" key="1">
    <source>
        <dbReference type="SAM" id="SignalP"/>
    </source>
</evidence>